<organism evidence="1 2">
    <name type="scientific">Clostridium oryzae</name>
    <dbReference type="NCBI Taxonomy" id="1450648"/>
    <lineage>
        <taxon>Bacteria</taxon>
        <taxon>Bacillati</taxon>
        <taxon>Bacillota</taxon>
        <taxon>Clostridia</taxon>
        <taxon>Eubacteriales</taxon>
        <taxon>Clostridiaceae</taxon>
        <taxon>Clostridium</taxon>
    </lineage>
</organism>
<keyword evidence="2" id="KW-1185">Reference proteome</keyword>
<accession>A0A1V4IVV1</accession>
<dbReference type="AlphaFoldDB" id="A0A1V4IVV1"/>
<evidence type="ECO:0000313" key="2">
    <source>
        <dbReference type="Proteomes" id="UP000190080"/>
    </source>
</evidence>
<evidence type="ECO:0000313" key="1">
    <source>
        <dbReference type="EMBL" id="OPJ64162.1"/>
    </source>
</evidence>
<reference evidence="1 2" key="1">
    <citation type="submission" date="2017-03" db="EMBL/GenBank/DDBJ databases">
        <title>Genome sequence of Clostridium oryzae DSM 28571.</title>
        <authorList>
            <person name="Poehlein A."/>
            <person name="Daniel R."/>
        </authorList>
    </citation>
    <scope>NUCLEOTIDE SEQUENCE [LARGE SCALE GENOMIC DNA]</scope>
    <source>
        <strain evidence="1 2">DSM 28571</strain>
    </source>
</reference>
<proteinExistence type="predicted"/>
<sequence length="60" mass="6687">MKKKFIVEGIMDKVEVLEVNGQIAPGCLTDCTHKKWLKAQSKEAGCTVKKYYSAVTSSKH</sequence>
<comment type="caution">
    <text evidence="1">The sequence shown here is derived from an EMBL/GenBank/DDBJ whole genome shotgun (WGS) entry which is preliminary data.</text>
</comment>
<dbReference type="STRING" id="1450648.CLORY_07100"/>
<name>A0A1V4IVV1_9CLOT</name>
<dbReference type="RefSeq" id="WP_079422165.1">
    <property type="nucleotide sequence ID" value="NZ_MZGV01000005.1"/>
</dbReference>
<protein>
    <submittedName>
        <fullName evidence="1">Uncharacterized protein</fullName>
    </submittedName>
</protein>
<dbReference type="Proteomes" id="UP000190080">
    <property type="component" value="Unassembled WGS sequence"/>
</dbReference>
<dbReference type="EMBL" id="MZGV01000005">
    <property type="protein sequence ID" value="OPJ64162.1"/>
    <property type="molecule type" value="Genomic_DNA"/>
</dbReference>
<gene>
    <name evidence="1" type="ORF">CLORY_07100</name>
</gene>